<dbReference type="Gene3D" id="3.40.190.80">
    <property type="match status" value="1"/>
</dbReference>
<dbReference type="PROSITE" id="PS00630">
    <property type="entry name" value="IMP_2"/>
    <property type="match status" value="1"/>
</dbReference>
<evidence type="ECO:0000256" key="5">
    <source>
        <dbReference type="ARBA" id="ARBA00022842"/>
    </source>
</evidence>
<accession>A0ABS0DEM0</accession>
<evidence type="ECO:0000256" key="1">
    <source>
        <dbReference type="ARBA" id="ARBA00001033"/>
    </source>
</evidence>
<keyword evidence="3" id="KW-0479">Metal-binding</keyword>
<dbReference type="InterPro" id="IPR020583">
    <property type="entry name" value="Inositol_monoP_metal-BS"/>
</dbReference>
<dbReference type="PANTHER" id="PTHR20854:SF4">
    <property type="entry name" value="INOSITOL-1-MONOPHOSPHATASE-RELATED"/>
    <property type="match status" value="1"/>
</dbReference>
<dbReference type="InterPro" id="IPR020550">
    <property type="entry name" value="Inositol_monophosphatase_CS"/>
</dbReference>
<dbReference type="Proteomes" id="UP000707731">
    <property type="component" value="Unassembled WGS sequence"/>
</dbReference>
<organism evidence="6 7">
    <name type="scientific">Nocardia higoensis</name>
    <dbReference type="NCBI Taxonomy" id="228599"/>
    <lineage>
        <taxon>Bacteria</taxon>
        <taxon>Bacillati</taxon>
        <taxon>Actinomycetota</taxon>
        <taxon>Actinomycetes</taxon>
        <taxon>Mycobacteriales</taxon>
        <taxon>Nocardiaceae</taxon>
        <taxon>Nocardia</taxon>
    </lineage>
</organism>
<dbReference type="Gene3D" id="3.30.540.10">
    <property type="entry name" value="Fructose-1,6-Bisphosphatase, subunit A, domain 1"/>
    <property type="match status" value="1"/>
</dbReference>
<gene>
    <name evidence="6" type="ORF">IU449_17550</name>
</gene>
<dbReference type="PRINTS" id="PR00377">
    <property type="entry name" value="IMPHPHTASES"/>
</dbReference>
<dbReference type="RefSeq" id="WP_195003118.1">
    <property type="nucleotide sequence ID" value="NZ_JADLQN010000002.1"/>
</dbReference>
<protein>
    <recommendedName>
        <fullName evidence="2">inositol-phosphate phosphatase</fullName>
        <ecNumber evidence="2">3.1.3.25</ecNumber>
    </recommendedName>
</protein>
<evidence type="ECO:0000313" key="7">
    <source>
        <dbReference type="Proteomes" id="UP000707731"/>
    </source>
</evidence>
<dbReference type="EC" id="3.1.3.25" evidence="2"/>
<reference evidence="6 7" key="1">
    <citation type="submission" date="2020-10" db="EMBL/GenBank/DDBJ databases">
        <title>Identification of Nocardia species via Next-generation sequencing and recognition of intraspecies genetic diversity.</title>
        <authorList>
            <person name="Li P."/>
            <person name="Li P."/>
            <person name="Lu B."/>
        </authorList>
    </citation>
    <scope>NUCLEOTIDE SEQUENCE [LARGE SCALE GENOMIC DNA]</scope>
    <source>
        <strain evidence="6 7">BJ06-0143</strain>
    </source>
</reference>
<keyword evidence="5" id="KW-0460">Magnesium</keyword>
<dbReference type="CDD" id="cd01637">
    <property type="entry name" value="IMPase_like"/>
    <property type="match status" value="1"/>
</dbReference>
<evidence type="ECO:0000256" key="2">
    <source>
        <dbReference type="ARBA" id="ARBA00013106"/>
    </source>
</evidence>
<keyword evidence="7" id="KW-1185">Reference proteome</keyword>
<evidence type="ECO:0000313" key="6">
    <source>
        <dbReference type="EMBL" id="MBF6356328.1"/>
    </source>
</evidence>
<name>A0ABS0DEM0_9NOCA</name>
<proteinExistence type="predicted"/>
<evidence type="ECO:0000256" key="4">
    <source>
        <dbReference type="ARBA" id="ARBA00022801"/>
    </source>
</evidence>
<dbReference type="Pfam" id="PF00459">
    <property type="entry name" value="Inositol_P"/>
    <property type="match status" value="1"/>
</dbReference>
<comment type="caution">
    <text evidence="6">The sequence shown here is derived from an EMBL/GenBank/DDBJ whole genome shotgun (WGS) entry which is preliminary data.</text>
</comment>
<dbReference type="InterPro" id="IPR000760">
    <property type="entry name" value="Inositol_monophosphatase-like"/>
</dbReference>
<sequence>MNITRESLLESARRAVKSGVSIVDSAAVGSVTTKGDRDFVTDIDIRVQEHIRRLLSAETPHIAFLGEEGGQAGRDHDPFWALDPIDGTSNFIHGIPLFGISLALFEGNEPTIGVIAMPALRIEYYAAIGMGAFRNGNLIRVGNASKLSESIVSMGDYAVGNAAVERNRPRLSLTGLLASRAERIRMFGSAAFDLACVADGSTDGCVILSNNPWDIAAGTVIVRESGGSVYDSDGSTHDIRSRHTIAGNGVTAKELVALVQKAHSESTVY</sequence>
<evidence type="ECO:0000256" key="3">
    <source>
        <dbReference type="ARBA" id="ARBA00022723"/>
    </source>
</evidence>
<dbReference type="PROSITE" id="PS00629">
    <property type="entry name" value="IMP_1"/>
    <property type="match status" value="1"/>
</dbReference>
<comment type="catalytic activity">
    <reaction evidence="1">
        <text>a myo-inositol phosphate + H2O = myo-inositol + phosphate</text>
        <dbReference type="Rhea" id="RHEA:24056"/>
        <dbReference type="ChEBI" id="CHEBI:15377"/>
        <dbReference type="ChEBI" id="CHEBI:17268"/>
        <dbReference type="ChEBI" id="CHEBI:43474"/>
        <dbReference type="ChEBI" id="CHEBI:84139"/>
        <dbReference type="EC" id="3.1.3.25"/>
    </reaction>
</comment>
<dbReference type="EMBL" id="JADLQN010000002">
    <property type="protein sequence ID" value="MBF6356328.1"/>
    <property type="molecule type" value="Genomic_DNA"/>
</dbReference>
<dbReference type="SUPFAM" id="SSF56655">
    <property type="entry name" value="Carbohydrate phosphatase"/>
    <property type="match status" value="1"/>
</dbReference>
<dbReference type="PANTHER" id="PTHR20854">
    <property type="entry name" value="INOSITOL MONOPHOSPHATASE"/>
    <property type="match status" value="1"/>
</dbReference>
<keyword evidence="4" id="KW-0378">Hydrolase</keyword>